<dbReference type="PROSITE" id="PS50293">
    <property type="entry name" value="TPR_REGION"/>
    <property type="match status" value="1"/>
</dbReference>
<protein>
    <submittedName>
        <fullName evidence="5">Ca-activated chloride channel family protein</fullName>
    </submittedName>
</protein>
<dbReference type="Pfam" id="PF13519">
    <property type="entry name" value="VWA_2"/>
    <property type="match status" value="1"/>
</dbReference>
<evidence type="ECO:0000259" key="4">
    <source>
        <dbReference type="SMART" id="SM00327"/>
    </source>
</evidence>
<sequence>MDMLHFLRPWWFLALLLLPLLWRALRADGGLQRSWARAVDAHLLPHLLAGAETPRRAPLLLVSVAWTIACVAAAGPAWERLPTPLYRNQAARVIALQLSPSMLAADLKPTRLTRARFAIRDLLDVLADGQVALLGYAGDAFVVAPMTDDGATVRNLLMELDPGVMPVAGNATGAAIRRGVELLHQSGAARGEIILVLDEASADAQGEAQAALRQGVRVSVLAVGTAAGAPVSLPQGDFWKDSAGNIVVPRVDAASLQTLARVGGGNFRVLDGSAAPDLAGLVAATGTASIDAKDSPGVDSAHWLDRGPWLALLLLPLALAGFRRGWLAVLLLACLGVQQPAYALSWSDLWQRDDQQAWQSLQAGDAAQAAAQASDADLRGAAHFRAGDAEAAAKDWSHGESADAAYNRGNALAQQQNYEAAIDAWNQALQRDPQHADALANKQAVEDWLKQQEQKQGKDKNSSSKDQQQPHGAKPDQPQQGNQNSSDSTQQSQDASAGEDGQQQDGQSGQQGEAAQQGQPGAESKGEDKSGTAGETQQRQDQASKQGQAKPGERDEAAGKSGQPSAKADASQQQAFQQAMEKALQQGKDAAGQAQPGQKDEKGEQQAVTAGTPQESAETTAEREQRQAVDQWLQRVPDDPGGLLRRKFQLEYERRQRGGQGGEQ</sequence>
<feature type="compositionally biased region" description="Basic and acidic residues" evidence="2">
    <location>
        <begin position="449"/>
        <end position="463"/>
    </location>
</feature>
<dbReference type="PANTHER" id="PTHR22550:SF14">
    <property type="entry name" value="VWFA DOMAIN-CONTAINING PROTEIN"/>
    <property type="match status" value="1"/>
</dbReference>
<organism evidence="5 6">
    <name type="scientific">Tahibacter aquaticus</name>
    <dbReference type="NCBI Taxonomy" id="520092"/>
    <lineage>
        <taxon>Bacteria</taxon>
        <taxon>Pseudomonadati</taxon>
        <taxon>Pseudomonadota</taxon>
        <taxon>Gammaproteobacteria</taxon>
        <taxon>Lysobacterales</taxon>
        <taxon>Rhodanobacteraceae</taxon>
        <taxon>Tahibacter</taxon>
    </lineage>
</organism>
<comment type="caution">
    <text evidence="5">The sequence shown here is derived from an EMBL/GenBank/DDBJ whole genome shotgun (WGS) entry which is preliminary data.</text>
</comment>
<keyword evidence="1" id="KW-0802">TPR repeat</keyword>
<evidence type="ECO:0000313" key="6">
    <source>
        <dbReference type="Proteomes" id="UP000295293"/>
    </source>
</evidence>
<keyword evidence="3" id="KW-0472">Membrane</keyword>
<dbReference type="InterPro" id="IPR011990">
    <property type="entry name" value="TPR-like_helical_dom_sf"/>
</dbReference>
<name>A0A4R6YTH0_9GAMM</name>
<dbReference type="InterPro" id="IPR050768">
    <property type="entry name" value="UPF0353/GerABKA_families"/>
</dbReference>
<feature type="transmembrane region" description="Helical" evidence="3">
    <location>
        <begin position="57"/>
        <end position="78"/>
    </location>
</feature>
<dbReference type="SUPFAM" id="SSF53300">
    <property type="entry name" value="vWA-like"/>
    <property type="match status" value="1"/>
</dbReference>
<keyword evidence="3" id="KW-1133">Transmembrane helix</keyword>
<reference evidence="5 6" key="1">
    <citation type="submission" date="2019-03" db="EMBL/GenBank/DDBJ databases">
        <title>Genomic Encyclopedia of Type Strains, Phase IV (KMG-IV): sequencing the most valuable type-strain genomes for metagenomic binning, comparative biology and taxonomic classification.</title>
        <authorList>
            <person name="Goeker M."/>
        </authorList>
    </citation>
    <scope>NUCLEOTIDE SEQUENCE [LARGE SCALE GENOMIC DNA]</scope>
    <source>
        <strain evidence="5 6">DSM 21667</strain>
    </source>
</reference>
<keyword evidence="3" id="KW-0812">Transmembrane</keyword>
<feature type="repeat" description="TPR" evidence="1">
    <location>
        <begin position="402"/>
        <end position="435"/>
    </location>
</feature>
<dbReference type="Pfam" id="PF00515">
    <property type="entry name" value="TPR_1"/>
    <property type="match status" value="1"/>
</dbReference>
<dbReference type="SUPFAM" id="SSF48452">
    <property type="entry name" value="TPR-like"/>
    <property type="match status" value="1"/>
</dbReference>
<feature type="compositionally biased region" description="Polar residues" evidence="2">
    <location>
        <begin position="606"/>
        <end position="619"/>
    </location>
</feature>
<dbReference type="SMART" id="SM00327">
    <property type="entry name" value="VWA"/>
    <property type="match status" value="1"/>
</dbReference>
<dbReference type="PANTHER" id="PTHR22550">
    <property type="entry name" value="SPORE GERMINATION PROTEIN"/>
    <property type="match status" value="1"/>
</dbReference>
<feature type="compositionally biased region" description="Low complexity" evidence="2">
    <location>
        <begin position="563"/>
        <end position="583"/>
    </location>
</feature>
<dbReference type="InterPro" id="IPR036465">
    <property type="entry name" value="vWFA_dom_sf"/>
</dbReference>
<dbReference type="InterPro" id="IPR019734">
    <property type="entry name" value="TPR_rpt"/>
</dbReference>
<dbReference type="Proteomes" id="UP000295293">
    <property type="component" value="Unassembled WGS sequence"/>
</dbReference>
<dbReference type="EMBL" id="SNZH01000010">
    <property type="protein sequence ID" value="TDR41697.1"/>
    <property type="molecule type" value="Genomic_DNA"/>
</dbReference>
<dbReference type="SMART" id="SM00028">
    <property type="entry name" value="TPR"/>
    <property type="match status" value="1"/>
</dbReference>
<keyword evidence="6" id="KW-1185">Reference proteome</keyword>
<feature type="region of interest" description="Disordered" evidence="2">
    <location>
        <begin position="449"/>
        <end position="664"/>
    </location>
</feature>
<accession>A0A4R6YTH0</accession>
<evidence type="ECO:0000256" key="2">
    <source>
        <dbReference type="SAM" id="MobiDB-lite"/>
    </source>
</evidence>
<dbReference type="RefSeq" id="WP_166654151.1">
    <property type="nucleotide sequence ID" value="NZ_SNZH01000010.1"/>
</dbReference>
<dbReference type="InterPro" id="IPR002035">
    <property type="entry name" value="VWF_A"/>
</dbReference>
<evidence type="ECO:0000313" key="5">
    <source>
        <dbReference type="EMBL" id="TDR41697.1"/>
    </source>
</evidence>
<proteinExistence type="predicted"/>
<dbReference type="PROSITE" id="PS50005">
    <property type="entry name" value="TPR"/>
    <property type="match status" value="1"/>
</dbReference>
<gene>
    <name evidence="5" type="ORF">DFR29_110180</name>
</gene>
<feature type="compositionally biased region" description="Low complexity" evidence="2">
    <location>
        <begin position="479"/>
        <end position="523"/>
    </location>
</feature>
<dbReference type="Gene3D" id="3.40.50.410">
    <property type="entry name" value="von Willebrand factor, type A domain"/>
    <property type="match status" value="1"/>
</dbReference>
<feature type="domain" description="VWFA" evidence="4">
    <location>
        <begin position="89"/>
        <end position="287"/>
    </location>
</feature>
<dbReference type="Gene3D" id="1.25.40.10">
    <property type="entry name" value="Tetratricopeptide repeat domain"/>
    <property type="match status" value="1"/>
</dbReference>
<evidence type="ECO:0000256" key="3">
    <source>
        <dbReference type="SAM" id="Phobius"/>
    </source>
</evidence>
<feature type="compositionally biased region" description="Polar residues" evidence="2">
    <location>
        <begin position="533"/>
        <end position="547"/>
    </location>
</feature>
<dbReference type="AlphaFoldDB" id="A0A4R6YTH0"/>
<evidence type="ECO:0000256" key="1">
    <source>
        <dbReference type="PROSITE-ProRule" id="PRU00339"/>
    </source>
</evidence>